<dbReference type="PANTHER" id="PTHR39192">
    <property type="entry name" value="IRON UPTAKE SYSTEM COMPONENT EFEO"/>
    <property type="match status" value="1"/>
</dbReference>
<feature type="signal peptide" evidence="4">
    <location>
        <begin position="1"/>
        <end position="20"/>
    </location>
</feature>
<evidence type="ECO:0000313" key="7">
    <source>
        <dbReference type="Proteomes" id="UP001281130"/>
    </source>
</evidence>
<evidence type="ECO:0000256" key="1">
    <source>
        <dbReference type="ARBA" id="ARBA00004196"/>
    </source>
</evidence>
<comment type="subcellular location">
    <subcellularLocation>
        <location evidence="1">Cell envelope</location>
    </subcellularLocation>
</comment>
<comment type="caution">
    <text evidence="6">The sequence shown here is derived from an EMBL/GenBank/DDBJ whole genome shotgun (WGS) entry which is preliminary data.</text>
</comment>
<protein>
    <submittedName>
        <fullName evidence="6">Iron uptake system protein EfeO</fullName>
    </submittedName>
</protein>
<organism evidence="6 7">
    <name type="scientific">Rubrobacter radiotolerans</name>
    <name type="common">Arthrobacter radiotolerans</name>
    <dbReference type="NCBI Taxonomy" id="42256"/>
    <lineage>
        <taxon>Bacteria</taxon>
        <taxon>Bacillati</taxon>
        <taxon>Actinomycetota</taxon>
        <taxon>Rubrobacteria</taxon>
        <taxon>Rubrobacterales</taxon>
        <taxon>Rubrobacteraceae</taxon>
        <taxon>Rubrobacter</taxon>
    </lineage>
</organism>
<dbReference type="RefSeq" id="WP_038683726.1">
    <property type="nucleotide sequence ID" value="NZ_CP007514.1"/>
</dbReference>
<sequence>MSLKRPILALLAAASLFAVFGCNVDRELIATRDPSEGEAREEAQEQAAFFQIEGGPELEAAAREYQEYVDAQSALLVDRTKRFAAAVEAGDVEEAKRLYASSREPWERIEPVAEKFGNLDPEVDAREGDVPEAQWTGFHRIEKSLWTENTTEGMDEYATELVSDVERLEREVDGIELQPSDPVFGAVELLNEVSATKITGEEERYSHTDLHDIAANVEGAEVAFETVKPVVSRRDPELVAEIEGAFGDVHAEIEPYSRGEGAWASYEELDESDRRSLSQKIDALAEPLSLVGRVLTGS</sequence>
<dbReference type="InterPro" id="IPR038352">
    <property type="entry name" value="Imelysin_sf"/>
</dbReference>
<accession>A0AB35T502</accession>
<evidence type="ECO:0000259" key="5">
    <source>
        <dbReference type="Pfam" id="PF09375"/>
    </source>
</evidence>
<reference evidence="6" key="1">
    <citation type="submission" date="2023-11" db="EMBL/GenBank/DDBJ databases">
        <title>MicrobeMod: A computational toolkit for identifying prokaryotic methylation and restriction-modification with nanopore sequencing.</title>
        <authorList>
            <person name="Crits-Christoph A."/>
            <person name="Kang S.C."/>
            <person name="Lee H."/>
            <person name="Ostrov N."/>
        </authorList>
    </citation>
    <scope>NUCLEOTIDE SEQUENCE</scope>
    <source>
        <strain evidence="6">ATCC 51242</strain>
    </source>
</reference>
<dbReference type="InterPro" id="IPR018976">
    <property type="entry name" value="Imelysin-like"/>
</dbReference>
<dbReference type="AlphaFoldDB" id="A0AB35T502"/>
<evidence type="ECO:0000256" key="3">
    <source>
        <dbReference type="ARBA" id="ARBA00022729"/>
    </source>
</evidence>
<dbReference type="NCBIfam" id="NF041757">
    <property type="entry name" value="EfeO"/>
    <property type="match status" value="1"/>
</dbReference>
<gene>
    <name evidence="6" type="primary">efeO</name>
    <name evidence="6" type="ORF">SIL72_03975</name>
</gene>
<dbReference type="InterPro" id="IPR053377">
    <property type="entry name" value="Iron_uptake_EfeM/EfeO"/>
</dbReference>
<dbReference type="PROSITE" id="PS51257">
    <property type="entry name" value="PROKAR_LIPOPROTEIN"/>
    <property type="match status" value="1"/>
</dbReference>
<dbReference type="Pfam" id="PF09375">
    <property type="entry name" value="Peptidase_M75"/>
    <property type="match status" value="1"/>
</dbReference>
<comment type="similarity">
    <text evidence="2">Belongs to the EfeM/EfeO family.</text>
</comment>
<dbReference type="Gene3D" id="1.20.1420.20">
    <property type="entry name" value="M75 peptidase, HXXE motif"/>
    <property type="match status" value="1"/>
</dbReference>
<feature type="domain" description="Imelysin-like" evidence="5">
    <location>
        <begin position="62"/>
        <end position="290"/>
    </location>
</feature>
<feature type="chain" id="PRO_5044321805" evidence="4">
    <location>
        <begin position="21"/>
        <end position="298"/>
    </location>
</feature>
<evidence type="ECO:0000256" key="4">
    <source>
        <dbReference type="SAM" id="SignalP"/>
    </source>
</evidence>
<dbReference type="CDD" id="cd14656">
    <property type="entry name" value="Imelysin-like_EfeO"/>
    <property type="match status" value="1"/>
</dbReference>
<proteinExistence type="inferred from homology"/>
<dbReference type="InterPro" id="IPR034981">
    <property type="entry name" value="Imelysin-like_EfeO/Algp7"/>
</dbReference>
<evidence type="ECO:0000256" key="2">
    <source>
        <dbReference type="ARBA" id="ARBA00005989"/>
    </source>
</evidence>
<dbReference type="PANTHER" id="PTHR39192:SF1">
    <property type="entry name" value="IRON UPTAKE SYSTEM COMPONENT EFEO"/>
    <property type="match status" value="1"/>
</dbReference>
<name>A0AB35T502_RUBRA</name>
<dbReference type="InterPro" id="IPR050894">
    <property type="entry name" value="EfeM/EfeO_iron_uptake"/>
</dbReference>
<dbReference type="EMBL" id="JAWXXX010000001">
    <property type="protein sequence ID" value="MDX5893183.1"/>
    <property type="molecule type" value="Genomic_DNA"/>
</dbReference>
<keyword evidence="3 4" id="KW-0732">Signal</keyword>
<dbReference type="Proteomes" id="UP001281130">
    <property type="component" value="Unassembled WGS sequence"/>
</dbReference>
<evidence type="ECO:0000313" key="6">
    <source>
        <dbReference type="EMBL" id="MDX5893183.1"/>
    </source>
</evidence>
<dbReference type="GO" id="GO:0030313">
    <property type="term" value="C:cell envelope"/>
    <property type="evidence" value="ECO:0007669"/>
    <property type="project" value="UniProtKB-SubCell"/>
</dbReference>